<proteinExistence type="predicted"/>
<feature type="region of interest" description="Disordered" evidence="1">
    <location>
        <begin position="111"/>
        <end position="140"/>
    </location>
</feature>
<evidence type="ECO:0008006" key="4">
    <source>
        <dbReference type="Google" id="ProtNLM"/>
    </source>
</evidence>
<dbReference type="Proteomes" id="UP001521150">
    <property type="component" value="Unassembled WGS sequence"/>
</dbReference>
<accession>A0ABS8ZSQ1</accession>
<name>A0ABS8ZSQ1_9PSEU</name>
<reference evidence="2 3" key="1">
    <citation type="submission" date="2021-12" db="EMBL/GenBank/DDBJ databases">
        <title>Genome sequence of Kibdelosporangium philippinense ATCC 49844.</title>
        <authorList>
            <person name="Fedorov E.A."/>
            <person name="Omeragic M."/>
            <person name="Shalygina K.F."/>
            <person name="Maclea K.S."/>
        </authorList>
    </citation>
    <scope>NUCLEOTIDE SEQUENCE [LARGE SCALE GENOMIC DNA]</scope>
    <source>
        <strain evidence="2 3">ATCC 49844</strain>
    </source>
</reference>
<sequence>MPRLPKNFQIDWVSVEELTPGGYVSTGPDTAVPTRFQANFALSEPESSVKIEVVVGADLRPLVLEVAVRGKATTPITTSVMRHVLVDQLLRAAMDKATVPSSVRDEWLATLPPGVQPMDRSQADPVPSADQRLRSQADEDARRAAQIYSEAVAAGNRAPGLAVATAMKRSRTQVSRYIRRARDMGLLPPLGSSEGA</sequence>
<evidence type="ECO:0000256" key="1">
    <source>
        <dbReference type="SAM" id="MobiDB-lite"/>
    </source>
</evidence>
<dbReference type="EMBL" id="JAJVCN010000004">
    <property type="protein sequence ID" value="MCE7010015.1"/>
    <property type="molecule type" value="Genomic_DNA"/>
</dbReference>
<comment type="caution">
    <text evidence="2">The sequence shown here is derived from an EMBL/GenBank/DDBJ whole genome shotgun (WGS) entry which is preliminary data.</text>
</comment>
<keyword evidence="3" id="KW-1185">Reference proteome</keyword>
<gene>
    <name evidence="2" type="ORF">LWC34_45495</name>
</gene>
<evidence type="ECO:0000313" key="2">
    <source>
        <dbReference type="EMBL" id="MCE7010015.1"/>
    </source>
</evidence>
<organism evidence="2 3">
    <name type="scientific">Kibdelosporangium philippinense</name>
    <dbReference type="NCBI Taxonomy" id="211113"/>
    <lineage>
        <taxon>Bacteria</taxon>
        <taxon>Bacillati</taxon>
        <taxon>Actinomycetota</taxon>
        <taxon>Actinomycetes</taxon>
        <taxon>Pseudonocardiales</taxon>
        <taxon>Pseudonocardiaceae</taxon>
        <taxon>Kibdelosporangium</taxon>
    </lineage>
</organism>
<protein>
    <recommendedName>
        <fullName evidence="4">Bacteriocin-protection, YdeI or OmpD-Associated</fullName>
    </recommendedName>
</protein>
<feature type="compositionally biased region" description="Basic and acidic residues" evidence="1">
    <location>
        <begin position="131"/>
        <end position="140"/>
    </location>
</feature>
<dbReference type="RefSeq" id="WP_173141590.1">
    <property type="nucleotide sequence ID" value="NZ_JAJVCN010000004.1"/>
</dbReference>
<evidence type="ECO:0000313" key="3">
    <source>
        <dbReference type="Proteomes" id="UP001521150"/>
    </source>
</evidence>